<name>A0A9D3Y883_DREPO</name>
<accession>A0A9D3Y883</accession>
<sequence>MAKDWIYSFGHFFPIKIFWYSAVISAGAASSSCLISSEVTLFTPSDFPGFKVRTASSYPSFSMDRLSLYTSGLGDTEVWLKRVVVEVAGVFSPPAQDCGTLGQEITASVCYNTGLWLTGLREGLDGALCLFSIA</sequence>
<reference evidence="1" key="2">
    <citation type="submission" date="2020-11" db="EMBL/GenBank/DDBJ databases">
        <authorList>
            <person name="McCartney M.A."/>
            <person name="Auch B."/>
            <person name="Kono T."/>
            <person name="Mallez S."/>
            <person name="Becker A."/>
            <person name="Gohl D.M."/>
            <person name="Silverstein K.A.T."/>
            <person name="Koren S."/>
            <person name="Bechman K.B."/>
            <person name="Herman A."/>
            <person name="Abrahante J.E."/>
            <person name="Garbe J."/>
        </authorList>
    </citation>
    <scope>NUCLEOTIDE SEQUENCE</scope>
    <source>
        <strain evidence="1">Duluth1</strain>
        <tissue evidence="1">Whole animal</tissue>
    </source>
</reference>
<gene>
    <name evidence="1" type="ORF">DPMN_081515</name>
</gene>
<reference evidence="1" key="1">
    <citation type="journal article" date="2019" name="bioRxiv">
        <title>The Genome of the Zebra Mussel, Dreissena polymorpha: A Resource for Invasive Species Research.</title>
        <authorList>
            <person name="McCartney M.A."/>
            <person name="Auch B."/>
            <person name="Kono T."/>
            <person name="Mallez S."/>
            <person name="Zhang Y."/>
            <person name="Obille A."/>
            <person name="Becker A."/>
            <person name="Abrahante J.E."/>
            <person name="Garbe J."/>
            <person name="Badalamenti J.P."/>
            <person name="Herman A."/>
            <person name="Mangelson H."/>
            <person name="Liachko I."/>
            <person name="Sullivan S."/>
            <person name="Sone E.D."/>
            <person name="Koren S."/>
            <person name="Silverstein K.A.T."/>
            <person name="Beckman K.B."/>
            <person name="Gohl D.M."/>
        </authorList>
    </citation>
    <scope>NUCLEOTIDE SEQUENCE</scope>
    <source>
        <strain evidence="1">Duluth1</strain>
        <tissue evidence="1">Whole animal</tissue>
    </source>
</reference>
<evidence type="ECO:0000313" key="2">
    <source>
        <dbReference type="Proteomes" id="UP000828390"/>
    </source>
</evidence>
<dbReference type="PROSITE" id="PS51257">
    <property type="entry name" value="PROKAR_LIPOPROTEIN"/>
    <property type="match status" value="1"/>
</dbReference>
<dbReference type="AlphaFoldDB" id="A0A9D3Y883"/>
<protein>
    <submittedName>
        <fullName evidence="1">Uncharacterized protein</fullName>
    </submittedName>
</protein>
<keyword evidence="2" id="KW-1185">Reference proteome</keyword>
<organism evidence="1 2">
    <name type="scientific">Dreissena polymorpha</name>
    <name type="common">Zebra mussel</name>
    <name type="synonym">Mytilus polymorpha</name>
    <dbReference type="NCBI Taxonomy" id="45954"/>
    <lineage>
        <taxon>Eukaryota</taxon>
        <taxon>Metazoa</taxon>
        <taxon>Spiralia</taxon>
        <taxon>Lophotrochozoa</taxon>
        <taxon>Mollusca</taxon>
        <taxon>Bivalvia</taxon>
        <taxon>Autobranchia</taxon>
        <taxon>Heteroconchia</taxon>
        <taxon>Euheterodonta</taxon>
        <taxon>Imparidentia</taxon>
        <taxon>Neoheterodontei</taxon>
        <taxon>Myida</taxon>
        <taxon>Dreissenoidea</taxon>
        <taxon>Dreissenidae</taxon>
        <taxon>Dreissena</taxon>
    </lineage>
</organism>
<proteinExistence type="predicted"/>
<comment type="caution">
    <text evidence="1">The sequence shown here is derived from an EMBL/GenBank/DDBJ whole genome shotgun (WGS) entry which is preliminary data.</text>
</comment>
<evidence type="ECO:0000313" key="1">
    <source>
        <dbReference type="EMBL" id="KAH3694076.1"/>
    </source>
</evidence>
<dbReference type="EMBL" id="JAIWYP010000016">
    <property type="protein sequence ID" value="KAH3694076.1"/>
    <property type="molecule type" value="Genomic_DNA"/>
</dbReference>
<dbReference type="Proteomes" id="UP000828390">
    <property type="component" value="Unassembled WGS sequence"/>
</dbReference>